<feature type="transmembrane region" description="Helical" evidence="1">
    <location>
        <begin position="238"/>
        <end position="258"/>
    </location>
</feature>
<accession>A0A4U0EZA1</accession>
<evidence type="ECO:0000313" key="3">
    <source>
        <dbReference type="Proteomes" id="UP000307657"/>
    </source>
</evidence>
<keyword evidence="1" id="KW-1133">Transmembrane helix</keyword>
<dbReference type="Proteomes" id="UP000307657">
    <property type="component" value="Unassembled WGS sequence"/>
</dbReference>
<dbReference type="OrthoDB" id="1186626at2"/>
<evidence type="ECO:0000313" key="2">
    <source>
        <dbReference type="EMBL" id="TJY37405.1"/>
    </source>
</evidence>
<dbReference type="EMBL" id="SUPL01000002">
    <property type="protein sequence ID" value="TJY37405.1"/>
    <property type="molecule type" value="Genomic_DNA"/>
</dbReference>
<reference evidence="2 3" key="1">
    <citation type="submission" date="2019-04" db="EMBL/GenBank/DDBJ databases">
        <title>Lacinutrix sp. nov., isolated from marine water.</title>
        <authorList>
            <person name="Kim W."/>
        </authorList>
    </citation>
    <scope>NUCLEOTIDE SEQUENCE [LARGE SCALE GENOMIC DNA]</scope>
    <source>
        <strain evidence="2 3">CAU 1491</strain>
    </source>
</reference>
<gene>
    <name evidence="2" type="ORF">E5167_05535</name>
</gene>
<keyword evidence="1" id="KW-0812">Transmembrane</keyword>
<keyword evidence="1" id="KW-0472">Membrane</keyword>
<dbReference type="RefSeq" id="WP_136841843.1">
    <property type="nucleotide sequence ID" value="NZ_SUPL01000002.1"/>
</dbReference>
<dbReference type="AlphaFoldDB" id="A0A4U0EZA1"/>
<name>A0A4U0EZA1_9FLAO</name>
<proteinExistence type="predicted"/>
<protein>
    <submittedName>
        <fullName evidence="2">Uncharacterized protein</fullName>
    </submittedName>
</protein>
<keyword evidence="3" id="KW-1185">Reference proteome</keyword>
<comment type="caution">
    <text evidence="2">The sequence shown here is derived from an EMBL/GenBank/DDBJ whole genome shotgun (WGS) entry which is preliminary data.</text>
</comment>
<organism evidence="2 3">
    <name type="scientific">Pontimicrobium aquaticum</name>
    <dbReference type="NCBI Taxonomy" id="2565367"/>
    <lineage>
        <taxon>Bacteria</taxon>
        <taxon>Pseudomonadati</taxon>
        <taxon>Bacteroidota</taxon>
        <taxon>Flavobacteriia</taxon>
        <taxon>Flavobacteriales</taxon>
        <taxon>Flavobacteriaceae</taxon>
        <taxon>Pontimicrobium</taxon>
    </lineage>
</organism>
<sequence length="400" mass="45917">MLDRFSSYLLYGNLFCGIEHTNAIGIDTLYVTLLKKQKNSVDLFDHFQVSKIDDLTSKLKKGQNVTLIVNTDKVLTKRITYSSKKESDLVFHAFPNIDLEKFYYEILRQEGCSFISICRKDYVDDIISAYSGNNILVTDFFLGNMIVSSVCDFIEPNKFYTSNSIIQKNGVAIDNINIEVSSYLIDYDVNGLVTNNNFMLSLVGALLQILNTYKPYTNTVNIKESLLQRFKQLQFFNVFLKTGLGIVFIALLVNYFVFTHYFNNVKDLQSVSVYNKETTQKIITLKKEVDSIQKLTEDMLQMESSKSSFFIDNIIQRLPNSIVLTELNYQPLFKNIKDNEPITIANNNIFLSGVSNSSKTFSSWVSELEKLIWVSRVEIMDYSDITTTNSNFSIKLFKNP</sequence>
<evidence type="ECO:0000256" key="1">
    <source>
        <dbReference type="SAM" id="Phobius"/>
    </source>
</evidence>